<name>A0A1B7MNQ2_9AGAM</name>
<sequence>MLTFLTYLIAALALSSSILAVAIPSAITVEPYPSHRALPENINRQIVPRPTMGPANDF</sequence>
<keyword evidence="3" id="KW-1185">Reference proteome</keyword>
<dbReference type="InParanoid" id="A0A1B7MNQ2"/>
<evidence type="ECO:0000313" key="3">
    <source>
        <dbReference type="Proteomes" id="UP000092154"/>
    </source>
</evidence>
<dbReference type="Proteomes" id="UP000092154">
    <property type="component" value="Unassembled WGS sequence"/>
</dbReference>
<dbReference type="AlphaFoldDB" id="A0A1B7MNQ2"/>
<organism evidence="2 3">
    <name type="scientific">Rhizopogon vinicolor AM-OR11-026</name>
    <dbReference type="NCBI Taxonomy" id="1314800"/>
    <lineage>
        <taxon>Eukaryota</taxon>
        <taxon>Fungi</taxon>
        <taxon>Dikarya</taxon>
        <taxon>Basidiomycota</taxon>
        <taxon>Agaricomycotina</taxon>
        <taxon>Agaricomycetes</taxon>
        <taxon>Agaricomycetidae</taxon>
        <taxon>Boletales</taxon>
        <taxon>Suillineae</taxon>
        <taxon>Rhizopogonaceae</taxon>
        <taxon>Rhizopogon</taxon>
    </lineage>
</organism>
<dbReference type="EMBL" id="KV448639">
    <property type="protein sequence ID" value="OAX34228.1"/>
    <property type="molecule type" value="Genomic_DNA"/>
</dbReference>
<gene>
    <name evidence="2" type="ORF">K503DRAFT_774773</name>
</gene>
<protein>
    <submittedName>
        <fullName evidence="2">Uncharacterized protein</fullName>
    </submittedName>
</protein>
<evidence type="ECO:0000313" key="2">
    <source>
        <dbReference type="EMBL" id="OAX34228.1"/>
    </source>
</evidence>
<accession>A0A1B7MNQ2</accession>
<keyword evidence="1" id="KW-0732">Signal</keyword>
<proteinExistence type="predicted"/>
<feature type="signal peptide" evidence="1">
    <location>
        <begin position="1"/>
        <end position="20"/>
    </location>
</feature>
<reference evidence="2 3" key="1">
    <citation type="submission" date="2016-06" db="EMBL/GenBank/DDBJ databases">
        <title>Comparative genomics of the ectomycorrhizal sister species Rhizopogon vinicolor and Rhizopogon vesiculosus (Basidiomycota: Boletales) reveals a divergence of the mating type B locus.</title>
        <authorList>
            <consortium name="DOE Joint Genome Institute"/>
            <person name="Mujic A.B."/>
            <person name="Kuo A."/>
            <person name="Tritt A."/>
            <person name="Lipzen A."/>
            <person name="Chen C."/>
            <person name="Johnson J."/>
            <person name="Sharma A."/>
            <person name="Barry K."/>
            <person name="Grigoriev I.V."/>
            <person name="Spatafora J.W."/>
        </authorList>
    </citation>
    <scope>NUCLEOTIDE SEQUENCE [LARGE SCALE GENOMIC DNA]</scope>
    <source>
        <strain evidence="2 3">AM-OR11-026</strain>
    </source>
</reference>
<evidence type="ECO:0000256" key="1">
    <source>
        <dbReference type="SAM" id="SignalP"/>
    </source>
</evidence>
<feature type="chain" id="PRO_5008597424" evidence="1">
    <location>
        <begin position="21"/>
        <end position="58"/>
    </location>
</feature>